<dbReference type="RefSeq" id="WP_020876558.1">
    <property type="nucleotide sequence ID" value="NZ_ATHJ01000076.1"/>
</dbReference>
<dbReference type="PANTHER" id="PTHR33692:SF1">
    <property type="entry name" value="RIBOSOME MATURATION FACTOR RIMM"/>
    <property type="match status" value="1"/>
</dbReference>
<keyword evidence="9" id="KW-1185">Reference proteome</keyword>
<dbReference type="GO" id="GO:0005840">
    <property type="term" value="C:ribosome"/>
    <property type="evidence" value="ECO:0007669"/>
    <property type="project" value="InterPro"/>
</dbReference>
<accession>S7TWC9</accession>
<dbReference type="GO" id="GO:0006364">
    <property type="term" value="P:rRNA processing"/>
    <property type="evidence" value="ECO:0007669"/>
    <property type="project" value="UniProtKB-UniRule"/>
</dbReference>
<dbReference type="InterPro" id="IPR036976">
    <property type="entry name" value="RimM_N_sf"/>
</dbReference>
<feature type="domain" description="Ribosome maturation factor RimM PRC barrel" evidence="7">
    <location>
        <begin position="102"/>
        <end position="169"/>
    </location>
</feature>
<dbReference type="Pfam" id="PF24986">
    <property type="entry name" value="PRC_RimM"/>
    <property type="match status" value="1"/>
</dbReference>
<dbReference type="InterPro" id="IPR009000">
    <property type="entry name" value="Transl_B-barrel_sf"/>
</dbReference>
<dbReference type="GO" id="GO:0042274">
    <property type="term" value="P:ribosomal small subunit biogenesis"/>
    <property type="evidence" value="ECO:0007669"/>
    <property type="project" value="UniProtKB-UniRule"/>
</dbReference>
<gene>
    <name evidence="5" type="primary">rimM</name>
    <name evidence="8" type="ORF">dsmv_2127</name>
</gene>
<dbReference type="InterPro" id="IPR011033">
    <property type="entry name" value="PRC_barrel-like_sf"/>
</dbReference>
<feature type="domain" description="RimM N-terminal" evidence="6">
    <location>
        <begin position="9"/>
        <end position="90"/>
    </location>
</feature>
<dbReference type="STRING" id="897.B2D07_06440"/>
<evidence type="ECO:0000259" key="6">
    <source>
        <dbReference type="Pfam" id="PF01782"/>
    </source>
</evidence>
<dbReference type="Gene3D" id="2.40.30.60">
    <property type="entry name" value="RimM"/>
    <property type="match status" value="1"/>
</dbReference>
<evidence type="ECO:0000256" key="3">
    <source>
        <dbReference type="ARBA" id="ARBA00022552"/>
    </source>
</evidence>
<dbReference type="eggNOG" id="COG0806">
    <property type="taxonomic scope" value="Bacteria"/>
</dbReference>
<dbReference type="SUPFAM" id="SSF50346">
    <property type="entry name" value="PRC-barrel domain"/>
    <property type="match status" value="1"/>
</dbReference>
<comment type="function">
    <text evidence="5">An accessory protein needed during the final step in the assembly of 30S ribosomal subunit, possibly for assembly of the head region. Essential for efficient processing of 16S rRNA. May be needed both before and after RbfA during the maturation of 16S rRNA. It has affinity for free ribosomal 30S subunits but not for 70S ribosomes.</text>
</comment>
<dbReference type="Pfam" id="PF01782">
    <property type="entry name" value="RimM"/>
    <property type="match status" value="1"/>
</dbReference>
<comment type="domain">
    <text evidence="5">The PRC barrel domain binds ribosomal protein uS19.</text>
</comment>
<evidence type="ECO:0000256" key="2">
    <source>
        <dbReference type="ARBA" id="ARBA00022517"/>
    </source>
</evidence>
<keyword evidence="1 5" id="KW-0963">Cytoplasm</keyword>
<evidence type="ECO:0000256" key="1">
    <source>
        <dbReference type="ARBA" id="ARBA00022490"/>
    </source>
</evidence>
<comment type="caution">
    <text evidence="8">The sequence shown here is derived from an EMBL/GenBank/DDBJ whole genome shotgun (WGS) entry which is preliminary data.</text>
</comment>
<keyword evidence="4 5" id="KW-0143">Chaperone</keyword>
<evidence type="ECO:0000313" key="8">
    <source>
        <dbReference type="EMBL" id="EPR41346.1"/>
    </source>
</evidence>
<protein>
    <recommendedName>
        <fullName evidence="5">Ribosome maturation factor RimM</fullName>
    </recommendedName>
</protein>
<dbReference type="GO" id="GO:0005737">
    <property type="term" value="C:cytoplasm"/>
    <property type="evidence" value="ECO:0007669"/>
    <property type="project" value="UniProtKB-SubCell"/>
</dbReference>
<evidence type="ECO:0000313" key="9">
    <source>
        <dbReference type="Proteomes" id="UP000014977"/>
    </source>
</evidence>
<proteinExistence type="inferred from homology"/>
<comment type="subcellular location">
    <subcellularLocation>
        <location evidence="5">Cytoplasm</location>
    </subcellularLocation>
</comment>
<dbReference type="SUPFAM" id="SSF50447">
    <property type="entry name" value="Translation proteins"/>
    <property type="match status" value="1"/>
</dbReference>
<reference evidence="8 9" key="1">
    <citation type="journal article" date="2013" name="Genome Announc.">
        <title>Draft genome sequences for three mercury-methylating, sulfate-reducing bacteria.</title>
        <authorList>
            <person name="Brown S.D."/>
            <person name="Hurt R.A.Jr."/>
            <person name="Gilmour C.C."/>
            <person name="Elias D.A."/>
        </authorList>
    </citation>
    <scope>NUCLEOTIDE SEQUENCE [LARGE SCALE GENOMIC DNA]</scope>
    <source>
        <strain evidence="8 9">DSM 2059</strain>
    </source>
</reference>
<keyword evidence="2 5" id="KW-0690">Ribosome biogenesis</keyword>
<comment type="subunit">
    <text evidence="5">Binds ribosomal protein uS19.</text>
</comment>
<dbReference type="HAMAP" id="MF_00014">
    <property type="entry name" value="Ribosome_mat_RimM"/>
    <property type="match status" value="1"/>
</dbReference>
<evidence type="ECO:0000259" key="7">
    <source>
        <dbReference type="Pfam" id="PF24986"/>
    </source>
</evidence>
<dbReference type="OrthoDB" id="9783509at2"/>
<dbReference type="EMBL" id="ATHJ01000076">
    <property type="protein sequence ID" value="EPR41346.1"/>
    <property type="molecule type" value="Genomic_DNA"/>
</dbReference>
<name>S7TWC9_DESML</name>
<dbReference type="InterPro" id="IPR056792">
    <property type="entry name" value="PRC_RimM"/>
</dbReference>
<dbReference type="Proteomes" id="UP000014977">
    <property type="component" value="Unassembled WGS sequence"/>
</dbReference>
<dbReference type="GO" id="GO:0043022">
    <property type="term" value="F:ribosome binding"/>
    <property type="evidence" value="ECO:0007669"/>
    <property type="project" value="InterPro"/>
</dbReference>
<evidence type="ECO:0000256" key="5">
    <source>
        <dbReference type="HAMAP-Rule" id="MF_00014"/>
    </source>
</evidence>
<dbReference type="NCBIfam" id="TIGR02273">
    <property type="entry name" value="16S_RimM"/>
    <property type="match status" value="1"/>
</dbReference>
<dbReference type="InterPro" id="IPR011961">
    <property type="entry name" value="RimM"/>
</dbReference>
<dbReference type="Gene3D" id="2.30.30.240">
    <property type="entry name" value="PRC-barrel domain"/>
    <property type="match status" value="1"/>
</dbReference>
<sequence length="173" mass="19066">MKEEACFIIGKIIGVHGVRGNLKLYPHIESMALLEPGVTVYVGNPENTGATYAIRWAKPHHRTILLALDNVTDRDTAEALVGNDVFTEKSRLPVLEEGHYYWADLIGLAVRTTAFRELGIIASIFRTGSNDVYVIRDGKSEMLIPALASVVKNVDLKHGTMTVDLPEGLIPRD</sequence>
<evidence type="ECO:0000256" key="4">
    <source>
        <dbReference type="ARBA" id="ARBA00023186"/>
    </source>
</evidence>
<organism evidence="8 9">
    <name type="scientific">Desulfococcus multivorans DSM 2059</name>
    <dbReference type="NCBI Taxonomy" id="1121405"/>
    <lineage>
        <taxon>Bacteria</taxon>
        <taxon>Pseudomonadati</taxon>
        <taxon>Thermodesulfobacteriota</taxon>
        <taxon>Desulfobacteria</taxon>
        <taxon>Desulfobacterales</taxon>
        <taxon>Desulfococcaceae</taxon>
        <taxon>Desulfococcus</taxon>
    </lineage>
</organism>
<keyword evidence="3 5" id="KW-0698">rRNA processing</keyword>
<dbReference type="InterPro" id="IPR002676">
    <property type="entry name" value="RimM_N"/>
</dbReference>
<dbReference type="PANTHER" id="PTHR33692">
    <property type="entry name" value="RIBOSOME MATURATION FACTOR RIMM"/>
    <property type="match status" value="1"/>
</dbReference>
<dbReference type="AlphaFoldDB" id="S7TWC9"/>
<comment type="similarity">
    <text evidence="5">Belongs to the RimM family.</text>
</comment>